<reference evidence="3" key="1">
    <citation type="submission" date="2017-04" db="EMBL/GenBank/DDBJ databases">
        <title>Function of individual gut microbiota members based on whole genome sequencing of pure cultures obtained from chicken caecum.</title>
        <authorList>
            <person name="Medvecky M."/>
            <person name="Cejkova D."/>
            <person name="Polansky O."/>
            <person name="Karasova D."/>
            <person name="Kubasova T."/>
            <person name="Cizek A."/>
            <person name="Rychlik I."/>
        </authorList>
    </citation>
    <scope>NUCLEOTIDE SEQUENCE [LARGE SCALE GENOMIC DNA]</scope>
    <source>
        <strain evidence="3">An180</strain>
    </source>
</reference>
<dbReference type="Pfam" id="PF12730">
    <property type="entry name" value="ABC2_membrane_4"/>
    <property type="match status" value="1"/>
</dbReference>
<keyword evidence="1" id="KW-0812">Transmembrane</keyword>
<proteinExistence type="predicted"/>
<protein>
    <submittedName>
        <fullName evidence="2">ABC transporter permease</fullName>
    </submittedName>
</protein>
<sequence length="249" mass="27892">MTLLKLEFYKCRRRNIVLICAAILAVQFIWMTAYFSRQDAEDLKWGWMLLLYNLSTVDAIILPLSVATLASRNCELEHKGSTWKLLETMATPGQLYTAKLVWGALVLAVLLIIRSALFLGVGIAQGFQGAIPWGRFGLFTLLSWAVSMMVYALQQGLSLRFANQAAALVCGIAGSFLGILSMLFPPALVRCVPWGYYGLLSLVFMDWNEVTRVTRFYWHALPATDVALLLLWMAVFLIAGRALFVKKEV</sequence>
<feature type="transmembrane region" description="Helical" evidence="1">
    <location>
        <begin position="226"/>
        <end position="244"/>
    </location>
</feature>
<feature type="transmembrane region" description="Helical" evidence="1">
    <location>
        <begin position="100"/>
        <end position="124"/>
    </location>
</feature>
<dbReference type="RefSeq" id="WP_087371791.1">
    <property type="nucleotide sequence ID" value="NZ_NFKK01000005.1"/>
</dbReference>
<organism evidence="2 3">
    <name type="scientific">Butyricicoccus pullicaecorum</name>
    <dbReference type="NCBI Taxonomy" id="501571"/>
    <lineage>
        <taxon>Bacteria</taxon>
        <taxon>Bacillati</taxon>
        <taxon>Bacillota</taxon>
        <taxon>Clostridia</taxon>
        <taxon>Eubacteriales</taxon>
        <taxon>Butyricicoccaceae</taxon>
        <taxon>Butyricicoccus</taxon>
    </lineage>
</organism>
<gene>
    <name evidence="2" type="ORF">B5F17_05885</name>
</gene>
<feature type="transmembrane region" description="Helical" evidence="1">
    <location>
        <begin position="47"/>
        <end position="70"/>
    </location>
</feature>
<keyword evidence="1" id="KW-1133">Transmembrane helix</keyword>
<evidence type="ECO:0000256" key="1">
    <source>
        <dbReference type="SAM" id="Phobius"/>
    </source>
</evidence>
<dbReference type="EMBL" id="NFKK01000005">
    <property type="protein sequence ID" value="OUP53101.1"/>
    <property type="molecule type" value="Genomic_DNA"/>
</dbReference>
<evidence type="ECO:0000313" key="2">
    <source>
        <dbReference type="EMBL" id="OUP53101.1"/>
    </source>
</evidence>
<dbReference type="Proteomes" id="UP000195897">
    <property type="component" value="Unassembled WGS sequence"/>
</dbReference>
<dbReference type="CDD" id="cd21809">
    <property type="entry name" value="ABC-2_lan_permease-like"/>
    <property type="match status" value="1"/>
</dbReference>
<feature type="transmembrane region" description="Helical" evidence="1">
    <location>
        <begin position="165"/>
        <end position="184"/>
    </location>
</feature>
<dbReference type="PANTHER" id="PTHR37305">
    <property type="entry name" value="INTEGRAL MEMBRANE PROTEIN-RELATED"/>
    <property type="match status" value="1"/>
</dbReference>
<name>A0A1Y4LE36_9FIRM</name>
<dbReference type="AlphaFoldDB" id="A0A1Y4LE36"/>
<dbReference type="PANTHER" id="PTHR37305:SF1">
    <property type="entry name" value="MEMBRANE PROTEIN"/>
    <property type="match status" value="1"/>
</dbReference>
<feature type="transmembrane region" description="Helical" evidence="1">
    <location>
        <begin position="16"/>
        <end position="35"/>
    </location>
</feature>
<evidence type="ECO:0000313" key="3">
    <source>
        <dbReference type="Proteomes" id="UP000195897"/>
    </source>
</evidence>
<feature type="transmembrane region" description="Helical" evidence="1">
    <location>
        <begin position="136"/>
        <end position="153"/>
    </location>
</feature>
<accession>A0A1Y4LE36</accession>
<comment type="caution">
    <text evidence="2">The sequence shown here is derived from an EMBL/GenBank/DDBJ whole genome shotgun (WGS) entry which is preliminary data.</text>
</comment>
<keyword evidence="1" id="KW-0472">Membrane</keyword>